<dbReference type="Gene3D" id="2.160.20.10">
    <property type="entry name" value="Single-stranded right-handed beta-helix, Pectin lyase-like"/>
    <property type="match status" value="1"/>
</dbReference>
<evidence type="ECO:0000313" key="4">
    <source>
        <dbReference type="Proteomes" id="UP000668068"/>
    </source>
</evidence>
<comment type="caution">
    <text evidence="3">The sequence shown here is derived from an EMBL/GenBank/DDBJ whole genome shotgun (WGS) entry which is preliminary data.</text>
</comment>
<dbReference type="InterPro" id="IPR012334">
    <property type="entry name" value="Pectin_lyas_fold"/>
</dbReference>
<dbReference type="RefSeq" id="WP_208340929.1">
    <property type="nucleotide sequence ID" value="NZ_JAENQO010000007.1"/>
</dbReference>
<accession>A0AAW4IZB4</accession>
<organism evidence="3 4">
    <name type="scientific">Clostridium perfringens</name>
    <dbReference type="NCBI Taxonomy" id="1502"/>
    <lineage>
        <taxon>Bacteria</taxon>
        <taxon>Bacillati</taxon>
        <taxon>Bacillota</taxon>
        <taxon>Clostridia</taxon>
        <taxon>Eubacteriales</taxon>
        <taxon>Clostridiaceae</taxon>
        <taxon>Clostridium</taxon>
    </lineage>
</organism>
<protein>
    <recommendedName>
        <fullName evidence="2">Rhamnogalacturonase A/B/Epimerase-like pectate lyase domain-containing protein</fullName>
    </recommendedName>
</protein>
<dbReference type="Proteomes" id="UP000668068">
    <property type="component" value="Unassembled WGS sequence"/>
</dbReference>
<dbReference type="InterPro" id="IPR024535">
    <property type="entry name" value="RHGA/B-epi-like_pectate_lyase"/>
</dbReference>
<feature type="coiled-coil region" evidence="1">
    <location>
        <begin position="191"/>
        <end position="218"/>
    </location>
</feature>
<evidence type="ECO:0000256" key="1">
    <source>
        <dbReference type="SAM" id="Coils"/>
    </source>
</evidence>
<evidence type="ECO:0000259" key="2">
    <source>
        <dbReference type="Pfam" id="PF12708"/>
    </source>
</evidence>
<dbReference type="InterPro" id="IPR011050">
    <property type="entry name" value="Pectin_lyase_fold/virulence"/>
</dbReference>
<dbReference type="AlphaFoldDB" id="A0AAW4IZB4"/>
<dbReference type="SUPFAM" id="SSF51126">
    <property type="entry name" value="Pectin lyase-like"/>
    <property type="match status" value="1"/>
</dbReference>
<name>A0AAW4IZB4_CLOPF</name>
<feature type="domain" description="Rhamnogalacturonase A/B/Epimerase-like pectate lyase" evidence="2">
    <location>
        <begin position="239"/>
        <end position="454"/>
    </location>
</feature>
<sequence>MNNLEQIVCQYYKDKDGNPMSYHIRRKHQISPKNYQIQLDGIPDEYRGVEVIEPVGLYRVYNADEITEDSYWVRDDGNVFFHESRACQNVMLDYYSIGLPVVGAGRIYTLLDEEGNVIETLEDILEKGKTVIEALKTMSDVIVAINDLKTSTHEAIKVISTLDDTIDKGYELLAKLNAVEYIQRKEFDTTIKRIDGSVEEANTQIDNVKDNLKTTDDKVENNSNIITAIDKKIKNHGVINIKDFGAIGDGITDDTEAIKKAIQYCVENKITMIEIPNGIYYVTKPITTNGIELKGLSKPYIPFLDWSYTRPDSQLNDYNKYKEQCKGTIFASNKDINIFEDGLTATNIGILGNRRALNQNGISQTKGGQTVTLNKCLIAGMGKHGIYAPYGLISPNLKDTGIVQNGCNGIYIDKELGNYTGETNQIYIDNCWIERNESHGIFGNVKGRGVIIKNTFLEYNGEPSDPDRSKPKELIRGVYLNMYNSGGMGCGSITMENNYSEETMGMIYINAVGTVNNVTIRENFWRPYSQTDYSCGICFNGWIKNLTIKQNNFYTQHDYVLFQKGNNIKQVTIDMPYTGELAYEGGAMFETSESNDKTYCNIKSNSSKILYNFDSGAITDSYYDASSNLTYYYLNANRLNGNMFDGVDVGADGWYSYWTGYALKLGNNFVGIIRGWSASNKVLQIHGNRSVNIGSGAFSVEKIGGFQTLNGNGQNRKIVIDWDDSLFISPR</sequence>
<evidence type="ECO:0000313" key="3">
    <source>
        <dbReference type="EMBL" id="MBO3359419.1"/>
    </source>
</evidence>
<dbReference type="Pfam" id="PF12708">
    <property type="entry name" value="Pect-lyase_RHGA_epim"/>
    <property type="match status" value="1"/>
</dbReference>
<dbReference type="EMBL" id="JAENQP010000007">
    <property type="protein sequence ID" value="MBO3359419.1"/>
    <property type="molecule type" value="Genomic_DNA"/>
</dbReference>
<reference evidence="3" key="1">
    <citation type="submission" date="2020-12" db="EMBL/GenBank/DDBJ databases">
        <title>Comparative genomics of Clostridium perfringens reveals patterns of host-associated phylogenetic clades and virulence factors.</title>
        <authorList>
            <person name="Smith A.H."/>
            <person name="Geier R."/>
        </authorList>
    </citation>
    <scope>NUCLEOTIDE SEQUENCE</scope>
    <source>
        <strain evidence="3">CHD30677R</strain>
    </source>
</reference>
<gene>
    <name evidence="3" type="ORF">JJB47_11620</name>
</gene>
<proteinExistence type="predicted"/>
<keyword evidence="1" id="KW-0175">Coiled coil</keyword>